<dbReference type="Gene3D" id="3.90.76.10">
    <property type="entry name" value="Dipeptide-binding Protein, Domain 1"/>
    <property type="match status" value="1"/>
</dbReference>
<comment type="caution">
    <text evidence="5">The sequence shown here is derived from an EMBL/GenBank/DDBJ whole genome shotgun (WGS) entry which is preliminary data.</text>
</comment>
<dbReference type="Gene3D" id="3.10.105.10">
    <property type="entry name" value="Dipeptide-binding Protein, Domain 3"/>
    <property type="match status" value="1"/>
</dbReference>
<keyword evidence="3" id="KW-0732">Signal</keyword>
<dbReference type="PROSITE" id="PS01040">
    <property type="entry name" value="SBP_BACTERIAL_5"/>
    <property type="match status" value="1"/>
</dbReference>
<evidence type="ECO:0000256" key="1">
    <source>
        <dbReference type="ARBA" id="ARBA00004193"/>
    </source>
</evidence>
<feature type="domain" description="Solute-binding protein family 5" evidence="4">
    <location>
        <begin position="78"/>
        <end position="423"/>
    </location>
</feature>
<dbReference type="SUPFAM" id="SSF53850">
    <property type="entry name" value="Periplasmic binding protein-like II"/>
    <property type="match status" value="1"/>
</dbReference>
<evidence type="ECO:0000256" key="2">
    <source>
        <dbReference type="ARBA" id="ARBA00005695"/>
    </source>
</evidence>
<dbReference type="Proteomes" id="UP000320048">
    <property type="component" value="Unassembled WGS sequence"/>
</dbReference>
<dbReference type="InterPro" id="IPR030678">
    <property type="entry name" value="Peptide/Ni-bd"/>
</dbReference>
<dbReference type="InterPro" id="IPR039424">
    <property type="entry name" value="SBP_5"/>
</dbReference>
<evidence type="ECO:0000259" key="4">
    <source>
        <dbReference type="Pfam" id="PF00496"/>
    </source>
</evidence>
<evidence type="ECO:0000313" key="6">
    <source>
        <dbReference type="Proteomes" id="UP000320048"/>
    </source>
</evidence>
<sequence>MLLRRSLAAAVVVCLLLAGTGIGLTTAAPAPSTVRVSYLQRILSLDPHGSAGAERMSWIIGRHLYNQLVSWDYSAKRFQPQLALRWRNIDPTTWEFELRRGVKFHDGQGFTSAAVKTSLERVVAMKGPLAPLFAPVQSIETPDPYRVVIKTREPVGTLLSNLTILAIVPAGTPATPDFGDRPVGTGPFKFVEFVRDARLVLDANPSYWQQGIPRSQRVIFVDIPEVAARATAVETGEIDIAVGLPPEQMKRLRTTPNVTVEVGLTTLTRALWINAERAPFSDVRVRHALQHAINVNAITSSLVAGIATPSTSPIASNVVCYAKMPPISYDTALARKLLAEAGFPRGFETSVKWTVGNPKEREVSDAIVGQLALVGIRVHNLQQPRAIWLDDLLKLNWDFEISTTGGGTGDPDFTLRRLYHTRSKRTGWSNQEFELVDDAAASVNLQQRCAMYKRAQEILWDQGPAVFLFDPLESYAFRTSVQGFKAPPSEIFGVADVAVSP</sequence>
<evidence type="ECO:0000313" key="5">
    <source>
        <dbReference type="EMBL" id="TMI80881.1"/>
    </source>
</evidence>
<dbReference type="InterPro" id="IPR000914">
    <property type="entry name" value="SBP_5_dom"/>
</dbReference>
<organism evidence="5 6">
    <name type="scientific">Candidatus Segetimicrobium genomatis</name>
    <dbReference type="NCBI Taxonomy" id="2569760"/>
    <lineage>
        <taxon>Bacteria</taxon>
        <taxon>Bacillati</taxon>
        <taxon>Candidatus Sysuimicrobiota</taxon>
        <taxon>Candidatus Sysuimicrobiia</taxon>
        <taxon>Candidatus Sysuimicrobiales</taxon>
        <taxon>Candidatus Segetimicrobiaceae</taxon>
        <taxon>Candidatus Segetimicrobium</taxon>
    </lineage>
</organism>
<dbReference type="PANTHER" id="PTHR30290:SF83">
    <property type="entry name" value="ABC TRANSPORTER SUBSTRATE-BINDING PROTEIN"/>
    <property type="match status" value="1"/>
</dbReference>
<dbReference type="GO" id="GO:0015833">
    <property type="term" value="P:peptide transport"/>
    <property type="evidence" value="ECO:0007669"/>
    <property type="project" value="TreeGrafter"/>
</dbReference>
<dbReference type="Gene3D" id="3.40.190.10">
    <property type="entry name" value="Periplasmic binding protein-like II"/>
    <property type="match status" value="1"/>
</dbReference>
<comment type="similarity">
    <text evidence="2">Belongs to the bacterial solute-binding protein 5 family.</text>
</comment>
<accession>A0A537JBI1</accession>
<evidence type="ECO:0000256" key="3">
    <source>
        <dbReference type="ARBA" id="ARBA00022729"/>
    </source>
</evidence>
<dbReference type="Pfam" id="PF00496">
    <property type="entry name" value="SBP_bac_5"/>
    <property type="match status" value="1"/>
</dbReference>
<dbReference type="GO" id="GO:0042597">
    <property type="term" value="C:periplasmic space"/>
    <property type="evidence" value="ECO:0007669"/>
    <property type="project" value="UniProtKB-ARBA"/>
</dbReference>
<dbReference type="GO" id="GO:0043190">
    <property type="term" value="C:ATP-binding cassette (ABC) transporter complex"/>
    <property type="evidence" value="ECO:0007669"/>
    <property type="project" value="InterPro"/>
</dbReference>
<protein>
    <submittedName>
        <fullName evidence="5">ABC transporter substrate-binding protein</fullName>
    </submittedName>
</protein>
<gene>
    <name evidence="5" type="ORF">E6H04_07820</name>
</gene>
<dbReference type="PIRSF" id="PIRSF002741">
    <property type="entry name" value="MppA"/>
    <property type="match status" value="1"/>
</dbReference>
<comment type="subcellular location">
    <subcellularLocation>
        <location evidence="1">Cell membrane</location>
        <topology evidence="1">Lipid-anchor</topology>
    </subcellularLocation>
</comment>
<proteinExistence type="inferred from homology"/>
<reference evidence="5 6" key="1">
    <citation type="journal article" date="2019" name="Nat. Microbiol.">
        <title>Mediterranean grassland soil C-N compound turnover is dependent on rainfall and depth, and is mediated by genomically divergent microorganisms.</title>
        <authorList>
            <person name="Diamond S."/>
            <person name="Andeer P.F."/>
            <person name="Li Z."/>
            <person name="Crits-Christoph A."/>
            <person name="Burstein D."/>
            <person name="Anantharaman K."/>
            <person name="Lane K.R."/>
            <person name="Thomas B.C."/>
            <person name="Pan C."/>
            <person name="Northen T.R."/>
            <person name="Banfield J.F."/>
        </authorList>
    </citation>
    <scope>NUCLEOTIDE SEQUENCE [LARGE SCALE GENOMIC DNA]</scope>
    <source>
        <strain evidence="5">NP_7</strain>
    </source>
</reference>
<dbReference type="CDD" id="cd00995">
    <property type="entry name" value="PBP2_NikA_DppA_OppA_like"/>
    <property type="match status" value="1"/>
</dbReference>
<dbReference type="PANTHER" id="PTHR30290">
    <property type="entry name" value="PERIPLASMIC BINDING COMPONENT OF ABC TRANSPORTER"/>
    <property type="match status" value="1"/>
</dbReference>
<dbReference type="EMBL" id="VBAO01000193">
    <property type="protein sequence ID" value="TMI80881.1"/>
    <property type="molecule type" value="Genomic_DNA"/>
</dbReference>
<dbReference type="InterPro" id="IPR023765">
    <property type="entry name" value="SBP_5_CS"/>
</dbReference>
<dbReference type="AlphaFoldDB" id="A0A537JBI1"/>
<dbReference type="GO" id="GO:1904680">
    <property type="term" value="F:peptide transmembrane transporter activity"/>
    <property type="evidence" value="ECO:0007669"/>
    <property type="project" value="TreeGrafter"/>
</dbReference>
<name>A0A537JBI1_9BACT</name>